<comment type="caution">
    <text evidence="8">The sequence shown here is derived from an EMBL/GenBank/DDBJ whole genome shotgun (WGS) entry which is preliminary data.</text>
</comment>
<feature type="transmembrane region" description="Helical" evidence="6">
    <location>
        <begin position="350"/>
        <end position="376"/>
    </location>
</feature>
<dbReference type="InterPro" id="IPR011701">
    <property type="entry name" value="MFS"/>
</dbReference>
<keyword evidence="4 6" id="KW-0472">Membrane</keyword>
<evidence type="ECO:0000313" key="9">
    <source>
        <dbReference type="Proteomes" id="UP001492380"/>
    </source>
</evidence>
<accession>A0ABR1YLP6</accession>
<reference evidence="8 9" key="1">
    <citation type="submission" date="2024-04" db="EMBL/GenBank/DDBJ databases">
        <title>Phyllosticta paracitricarpa is synonymous to the EU quarantine fungus P. citricarpa based on phylogenomic analyses.</title>
        <authorList>
            <consortium name="Lawrence Berkeley National Laboratory"/>
            <person name="Van Ingen-Buijs V.A."/>
            <person name="Van Westerhoven A.C."/>
            <person name="Haridas S."/>
            <person name="Skiadas P."/>
            <person name="Martin F."/>
            <person name="Groenewald J.Z."/>
            <person name="Crous P.W."/>
            <person name="Seidl M.F."/>
        </authorList>
    </citation>
    <scope>NUCLEOTIDE SEQUENCE [LARGE SCALE GENOMIC DNA]</scope>
    <source>
        <strain evidence="8 9">CBS 123374</strain>
    </source>
</reference>
<evidence type="ECO:0000313" key="8">
    <source>
        <dbReference type="EMBL" id="KAK8233418.1"/>
    </source>
</evidence>
<feature type="transmembrane region" description="Helical" evidence="6">
    <location>
        <begin position="274"/>
        <end position="295"/>
    </location>
</feature>
<dbReference type="EMBL" id="JBBWRZ010000006">
    <property type="protein sequence ID" value="KAK8233418.1"/>
    <property type="molecule type" value="Genomic_DNA"/>
</dbReference>
<feature type="transmembrane region" description="Helical" evidence="6">
    <location>
        <begin position="463"/>
        <end position="486"/>
    </location>
</feature>
<dbReference type="PANTHER" id="PTHR23502">
    <property type="entry name" value="MAJOR FACILITATOR SUPERFAMILY"/>
    <property type="match status" value="1"/>
</dbReference>
<keyword evidence="9" id="KW-1185">Reference proteome</keyword>
<dbReference type="Proteomes" id="UP001492380">
    <property type="component" value="Unassembled WGS sequence"/>
</dbReference>
<evidence type="ECO:0000259" key="7">
    <source>
        <dbReference type="PROSITE" id="PS50850"/>
    </source>
</evidence>
<sequence length="563" mass="62523">MMSPDPSSSSSSAANTPIDDEKHSEREHSDATFAPIKPEGRDDRASLQPVQSHRSYAASDGYTHWDEEGAAPGTSRSRSRGDAIDPEKEFEVTWETLPDSEASRKVQNPRTMSLARRWLIVIIVSTSSLCVAATSSLYTSTYEQIEKKFHSSREVATLGLSLFVAGLGVGPMILSPLSEFYGRRAVYLGSYTFFLIWVIPSAVAPNMATILVARFLDGFSGSAFLSVAGGTVGDCFARHELSAPMMIYTASPFIGPELGPLVGGFINQYSSFRWTFYVMLIWIGVQLCLITLFVPETYHPALLRRKARKLRQETGNDAWIAPIERMDKSIAKTVLWSCIRPFQLLIFEPMCLNLCILSAILLGILYLFFGAFPLVFENNHGFTLSQVGLAFMGLFVGMILGILSDPFWRRNYARLVRQREEQGGEPGGSEPEFRLPPTIFGAIVVPIALFGFAWTTYSSVHWIVPIIFSSFFGIGVIWTYSGIFTFLVDCYPLYAASALAANSFARSSFAAAFPLFGVQMYNNLGYQWASSVLAFLALAMAPFPYFFYRYGKKLRGNSRFASE</sequence>
<evidence type="ECO:0000256" key="3">
    <source>
        <dbReference type="ARBA" id="ARBA00022989"/>
    </source>
</evidence>
<dbReference type="InterPro" id="IPR036259">
    <property type="entry name" value="MFS_trans_sf"/>
</dbReference>
<feature type="transmembrane region" description="Helical" evidence="6">
    <location>
        <begin position="388"/>
        <end position="408"/>
    </location>
</feature>
<feature type="transmembrane region" description="Helical" evidence="6">
    <location>
        <begin position="528"/>
        <end position="548"/>
    </location>
</feature>
<proteinExistence type="predicted"/>
<feature type="transmembrane region" description="Helical" evidence="6">
    <location>
        <begin position="158"/>
        <end position="181"/>
    </location>
</feature>
<dbReference type="CDD" id="cd17323">
    <property type="entry name" value="MFS_Tpo1_MDR_like"/>
    <property type="match status" value="1"/>
</dbReference>
<protein>
    <submittedName>
        <fullName evidence="8">MFS transporter</fullName>
    </submittedName>
</protein>
<dbReference type="InterPro" id="IPR020846">
    <property type="entry name" value="MFS_dom"/>
</dbReference>
<evidence type="ECO:0000256" key="2">
    <source>
        <dbReference type="ARBA" id="ARBA00022692"/>
    </source>
</evidence>
<feature type="transmembrane region" description="Helical" evidence="6">
    <location>
        <begin position="193"/>
        <end position="216"/>
    </location>
</feature>
<gene>
    <name evidence="8" type="ORF">HDK90DRAFT_265714</name>
</gene>
<name>A0ABR1YLP6_9PEZI</name>
<dbReference type="PROSITE" id="PS50850">
    <property type="entry name" value="MFS"/>
    <property type="match status" value="1"/>
</dbReference>
<dbReference type="InterPro" id="IPR005829">
    <property type="entry name" value="Sugar_transporter_CS"/>
</dbReference>
<keyword evidence="3 6" id="KW-1133">Transmembrane helix</keyword>
<comment type="subcellular location">
    <subcellularLocation>
        <location evidence="1">Membrane</location>
        <topology evidence="1">Multi-pass membrane protein</topology>
    </subcellularLocation>
</comment>
<feature type="region of interest" description="Disordered" evidence="5">
    <location>
        <begin position="1"/>
        <end position="86"/>
    </location>
</feature>
<feature type="compositionally biased region" description="Low complexity" evidence="5">
    <location>
        <begin position="1"/>
        <end position="12"/>
    </location>
</feature>
<dbReference type="SUPFAM" id="SSF103473">
    <property type="entry name" value="MFS general substrate transporter"/>
    <property type="match status" value="1"/>
</dbReference>
<evidence type="ECO:0000256" key="1">
    <source>
        <dbReference type="ARBA" id="ARBA00004141"/>
    </source>
</evidence>
<evidence type="ECO:0000256" key="4">
    <source>
        <dbReference type="ARBA" id="ARBA00023136"/>
    </source>
</evidence>
<dbReference type="Pfam" id="PF07690">
    <property type="entry name" value="MFS_1"/>
    <property type="match status" value="1"/>
</dbReference>
<dbReference type="Gene3D" id="1.20.1250.20">
    <property type="entry name" value="MFS general substrate transporter like domains"/>
    <property type="match status" value="1"/>
</dbReference>
<feature type="transmembrane region" description="Helical" evidence="6">
    <location>
        <begin position="118"/>
        <end position="138"/>
    </location>
</feature>
<evidence type="ECO:0000256" key="6">
    <source>
        <dbReference type="SAM" id="Phobius"/>
    </source>
</evidence>
<organism evidence="8 9">
    <name type="scientific">Phyllosticta capitalensis</name>
    <dbReference type="NCBI Taxonomy" id="121624"/>
    <lineage>
        <taxon>Eukaryota</taxon>
        <taxon>Fungi</taxon>
        <taxon>Dikarya</taxon>
        <taxon>Ascomycota</taxon>
        <taxon>Pezizomycotina</taxon>
        <taxon>Dothideomycetes</taxon>
        <taxon>Dothideomycetes incertae sedis</taxon>
        <taxon>Botryosphaeriales</taxon>
        <taxon>Phyllostictaceae</taxon>
        <taxon>Phyllosticta</taxon>
    </lineage>
</organism>
<feature type="compositionally biased region" description="Basic and acidic residues" evidence="5">
    <location>
        <begin position="19"/>
        <end position="30"/>
    </location>
</feature>
<feature type="transmembrane region" description="Helical" evidence="6">
    <location>
        <begin position="493"/>
        <end position="516"/>
    </location>
</feature>
<keyword evidence="2 6" id="KW-0812">Transmembrane</keyword>
<dbReference type="PANTHER" id="PTHR23502:SF7">
    <property type="entry name" value="DRUG_PROTON ANTIPORTER YHK8-RELATED"/>
    <property type="match status" value="1"/>
</dbReference>
<evidence type="ECO:0000256" key="5">
    <source>
        <dbReference type="SAM" id="MobiDB-lite"/>
    </source>
</evidence>
<feature type="domain" description="Major facilitator superfamily (MFS) profile" evidence="7">
    <location>
        <begin position="120"/>
        <end position="552"/>
    </location>
</feature>
<feature type="transmembrane region" description="Helical" evidence="6">
    <location>
        <begin position="439"/>
        <end position="457"/>
    </location>
</feature>
<dbReference type="PROSITE" id="PS00216">
    <property type="entry name" value="SUGAR_TRANSPORT_1"/>
    <property type="match status" value="1"/>
</dbReference>